<reference evidence="3 4" key="1">
    <citation type="journal article" date="2019" name="Int. J. Syst. Evol. Microbiol.">
        <title>The Global Catalogue of Microorganisms (GCM) 10K type strain sequencing project: providing services to taxonomists for standard genome sequencing and annotation.</title>
        <authorList>
            <consortium name="The Broad Institute Genomics Platform"/>
            <consortium name="The Broad Institute Genome Sequencing Center for Infectious Disease"/>
            <person name="Wu L."/>
            <person name="Ma J."/>
        </authorList>
    </citation>
    <scope>NUCLEOTIDE SEQUENCE [LARGE SCALE GENOMIC DNA]</scope>
    <source>
        <strain evidence="3 4">JCM 10696</strain>
    </source>
</reference>
<keyword evidence="1" id="KW-0418">Kinase</keyword>
<organism evidence="3 4">
    <name type="scientific">Actinocorallia libanotica</name>
    <dbReference type="NCBI Taxonomy" id="46162"/>
    <lineage>
        <taxon>Bacteria</taxon>
        <taxon>Bacillati</taxon>
        <taxon>Actinomycetota</taxon>
        <taxon>Actinomycetes</taxon>
        <taxon>Streptosporangiales</taxon>
        <taxon>Thermomonosporaceae</taxon>
        <taxon>Actinocorallia</taxon>
    </lineage>
</organism>
<accession>A0ABN1RHI6</accession>
<evidence type="ECO:0000313" key="3">
    <source>
        <dbReference type="EMBL" id="GAA0957348.1"/>
    </source>
</evidence>
<dbReference type="RefSeq" id="WP_344242836.1">
    <property type="nucleotide sequence ID" value="NZ_BAAAHH010000019.1"/>
</dbReference>
<name>A0ABN1RHI6_9ACTN</name>
<evidence type="ECO:0000259" key="2">
    <source>
        <dbReference type="Pfam" id="PF13581"/>
    </source>
</evidence>
<dbReference type="InterPro" id="IPR050267">
    <property type="entry name" value="Anti-sigma-factor_SerPK"/>
</dbReference>
<dbReference type="EMBL" id="BAAAHH010000019">
    <property type="protein sequence ID" value="GAA0957348.1"/>
    <property type="molecule type" value="Genomic_DNA"/>
</dbReference>
<feature type="domain" description="Histidine kinase/HSP90-like ATPase" evidence="2">
    <location>
        <begin position="51"/>
        <end position="170"/>
    </location>
</feature>
<evidence type="ECO:0000313" key="4">
    <source>
        <dbReference type="Proteomes" id="UP001500665"/>
    </source>
</evidence>
<proteinExistence type="predicted"/>
<dbReference type="InterPro" id="IPR003594">
    <property type="entry name" value="HATPase_dom"/>
</dbReference>
<dbReference type="Pfam" id="PF13581">
    <property type="entry name" value="HATPase_c_2"/>
    <property type="match status" value="1"/>
</dbReference>
<keyword evidence="1" id="KW-0723">Serine/threonine-protein kinase</keyword>
<gene>
    <name evidence="3" type="ORF">GCM10009550_44580</name>
</gene>
<dbReference type="InterPro" id="IPR036890">
    <property type="entry name" value="HATPase_C_sf"/>
</dbReference>
<dbReference type="PANTHER" id="PTHR35526:SF3">
    <property type="entry name" value="ANTI-SIGMA-F FACTOR RSBW"/>
    <property type="match status" value="1"/>
</dbReference>
<evidence type="ECO:0000256" key="1">
    <source>
        <dbReference type="ARBA" id="ARBA00022527"/>
    </source>
</evidence>
<comment type="caution">
    <text evidence="3">The sequence shown here is derived from an EMBL/GenBank/DDBJ whole genome shotgun (WGS) entry which is preliminary data.</text>
</comment>
<keyword evidence="1" id="KW-0808">Transferase</keyword>
<dbReference type="PANTHER" id="PTHR35526">
    <property type="entry name" value="ANTI-SIGMA-F FACTOR RSBW-RELATED"/>
    <property type="match status" value="1"/>
</dbReference>
<dbReference type="SUPFAM" id="SSF55874">
    <property type="entry name" value="ATPase domain of HSP90 chaperone/DNA topoisomerase II/histidine kinase"/>
    <property type="match status" value="1"/>
</dbReference>
<sequence length="224" mass="23550">MGERIFGKRRDAVVAPVSGGRGNGCAANSGALVPDELRLPMAASKASAGLAWTLVEPRLARWGLGEDARYDAHLILAELVANAVAVTPVGGGITVYCRRDAGGAVLGVADPCAGLPRHPSPVVEMEPEELDAGEEGFDDNGGWGLTLVAALSADCGVTPLDSGGKVVWARLQRRELFRKGRVMGGGIVGSWFRETLDIPGDVRWMSGRSLRMLRGAIVAHATWI</sequence>
<dbReference type="Proteomes" id="UP001500665">
    <property type="component" value="Unassembled WGS sequence"/>
</dbReference>
<dbReference type="CDD" id="cd16936">
    <property type="entry name" value="HATPase_RsbW-like"/>
    <property type="match status" value="1"/>
</dbReference>
<protein>
    <recommendedName>
        <fullName evidence="2">Histidine kinase/HSP90-like ATPase domain-containing protein</fullName>
    </recommendedName>
</protein>
<keyword evidence="4" id="KW-1185">Reference proteome</keyword>
<dbReference type="Gene3D" id="3.30.565.10">
    <property type="entry name" value="Histidine kinase-like ATPase, C-terminal domain"/>
    <property type="match status" value="1"/>
</dbReference>